<keyword evidence="5 12" id="KW-0436">Ligase</keyword>
<evidence type="ECO:0000256" key="2">
    <source>
        <dbReference type="ARBA" id="ARBA00005594"/>
    </source>
</evidence>
<proteinExistence type="inferred from homology"/>
<keyword evidence="11 12" id="KW-0030">Aminoacyl-tRNA synthetase</keyword>
<comment type="subcellular location">
    <subcellularLocation>
        <location evidence="1 12">Cytoplasm</location>
    </subcellularLocation>
</comment>
<feature type="short sequence motif" description="'KMSKS' region" evidence="12">
    <location>
        <begin position="267"/>
        <end position="271"/>
    </location>
</feature>
<feature type="binding site" evidence="12">
    <location>
        <position position="209"/>
    </location>
    <ligand>
        <name>Zn(2+)</name>
        <dbReference type="ChEBI" id="CHEBI:29105"/>
    </ligand>
</feature>
<dbReference type="HAMAP" id="MF_00041">
    <property type="entry name" value="Cys_tRNA_synth"/>
    <property type="match status" value="1"/>
</dbReference>
<dbReference type="EMBL" id="CAWVOK010000028">
    <property type="protein sequence ID" value="CAK8163387.1"/>
    <property type="molecule type" value="Genomic_DNA"/>
</dbReference>
<dbReference type="PANTHER" id="PTHR10890">
    <property type="entry name" value="CYSTEINYL-TRNA SYNTHETASE"/>
    <property type="match status" value="1"/>
</dbReference>
<feature type="binding site" evidence="12">
    <location>
        <position position="234"/>
    </location>
    <ligand>
        <name>Zn(2+)</name>
        <dbReference type="ChEBI" id="CHEBI:29105"/>
    </ligand>
</feature>
<gene>
    <name evidence="12 14" type="primary">cysS</name>
    <name evidence="14" type="ORF">CAXC1_350014</name>
</gene>
<name>A0ABP0ETL6_9RICK</name>
<dbReference type="NCBIfam" id="TIGR00435">
    <property type="entry name" value="cysS"/>
    <property type="match status" value="1"/>
</dbReference>
<evidence type="ECO:0000256" key="6">
    <source>
        <dbReference type="ARBA" id="ARBA00022723"/>
    </source>
</evidence>
<comment type="catalytic activity">
    <reaction evidence="12">
        <text>tRNA(Cys) + L-cysteine + ATP = L-cysteinyl-tRNA(Cys) + AMP + diphosphate</text>
        <dbReference type="Rhea" id="RHEA:17773"/>
        <dbReference type="Rhea" id="RHEA-COMP:9661"/>
        <dbReference type="Rhea" id="RHEA-COMP:9679"/>
        <dbReference type="ChEBI" id="CHEBI:30616"/>
        <dbReference type="ChEBI" id="CHEBI:33019"/>
        <dbReference type="ChEBI" id="CHEBI:35235"/>
        <dbReference type="ChEBI" id="CHEBI:78442"/>
        <dbReference type="ChEBI" id="CHEBI:78517"/>
        <dbReference type="ChEBI" id="CHEBI:456215"/>
        <dbReference type="EC" id="6.1.1.16"/>
    </reaction>
</comment>
<dbReference type="EC" id="6.1.1.16" evidence="12"/>
<comment type="cofactor">
    <cofactor evidence="12">
        <name>Zn(2+)</name>
        <dbReference type="ChEBI" id="CHEBI:29105"/>
    </cofactor>
    <text evidence="12">Binds 1 zinc ion per subunit.</text>
</comment>
<keyword evidence="15" id="KW-1185">Reference proteome</keyword>
<dbReference type="SUPFAM" id="SSF47323">
    <property type="entry name" value="Anticodon-binding domain of a subclass of class I aminoacyl-tRNA synthetases"/>
    <property type="match status" value="1"/>
</dbReference>
<dbReference type="Pfam" id="PF01406">
    <property type="entry name" value="tRNA-synt_1e"/>
    <property type="match status" value="1"/>
</dbReference>
<feature type="binding site" evidence="12">
    <location>
        <position position="28"/>
    </location>
    <ligand>
        <name>Zn(2+)</name>
        <dbReference type="ChEBI" id="CHEBI:29105"/>
    </ligand>
</feature>
<dbReference type="InterPro" id="IPR014729">
    <property type="entry name" value="Rossmann-like_a/b/a_fold"/>
</dbReference>
<organism evidence="14 15">
    <name type="scientific">Candidatus Xenohaliotis californiensis</name>
    <dbReference type="NCBI Taxonomy" id="84677"/>
    <lineage>
        <taxon>Bacteria</taxon>
        <taxon>Pseudomonadati</taxon>
        <taxon>Pseudomonadota</taxon>
        <taxon>Alphaproteobacteria</taxon>
        <taxon>Rickettsiales</taxon>
        <taxon>Anaplasmataceae</taxon>
        <taxon>Candidatus Xenohaliotis</taxon>
    </lineage>
</organism>
<dbReference type="RefSeq" id="WP_338364563.1">
    <property type="nucleotide sequence ID" value="NZ_CAWVOK010000028.1"/>
</dbReference>
<feature type="short sequence motif" description="'HIGH' region" evidence="12">
    <location>
        <begin position="30"/>
        <end position="40"/>
    </location>
</feature>
<evidence type="ECO:0000259" key="13">
    <source>
        <dbReference type="SMART" id="SM00840"/>
    </source>
</evidence>
<evidence type="ECO:0000256" key="5">
    <source>
        <dbReference type="ARBA" id="ARBA00022598"/>
    </source>
</evidence>
<dbReference type="Gene3D" id="1.20.120.1910">
    <property type="entry name" value="Cysteine-tRNA ligase, C-terminal anti-codon recognition domain"/>
    <property type="match status" value="1"/>
</dbReference>
<evidence type="ECO:0000256" key="10">
    <source>
        <dbReference type="ARBA" id="ARBA00022917"/>
    </source>
</evidence>
<protein>
    <recommendedName>
        <fullName evidence="12">Cysteine--tRNA ligase</fullName>
        <ecNumber evidence="12">6.1.1.16</ecNumber>
    </recommendedName>
    <alternativeName>
        <fullName evidence="12">Cysteinyl-tRNA synthetase</fullName>
        <shortName evidence="12">CysRS</shortName>
    </alternativeName>
</protein>
<feature type="binding site" evidence="12">
    <location>
        <position position="238"/>
    </location>
    <ligand>
        <name>Zn(2+)</name>
        <dbReference type="ChEBI" id="CHEBI:29105"/>
    </ligand>
</feature>
<evidence type="ECO:0000313" key="14">
    <source>
        <dbReference type="EMBL" id="CAK8163387.1"/>
    </source>
</evidence>
<dbReference type="InterPro" id="IPR015273">
    <property type="entry name" value="Cys-tRNA-synt_Ia_DALR"/>
</dbReference>
<dbReference type="InterPro" id="IPR009080">
    <property type="entry name" value="tRNAsynth_Ia_anticodon-bd"/>
</dbReference>
<evidence type="ECO:0000256" key="11">
    <source>
        <dbReference type="ARBA" id="ARBA00023146"/>
    </source>
</evidence>
<keyword evidence="6 12" id="KW-0479">Metal-binding</keyword>
<comment type="caution">
    <text evidence="14">The sequence shown here is derived from an EMBL/GenBank/DDBJ whole genome shotgun (WGS) entry which is preliminary data.</text>
</comment>
<keyword evidence="8 12" id="KW-0862">Zinc</keyword>
<dbReference type="Pfam" id="PF09190">
    <property type="entry name" value="DALR_2"/>
    <property type="match status" value="1"/>
</dbReference>
<dbReference type="Proteomes" id="UP001314181">
    <property type="component" value="Unassembled WGS sequence"/>
</dbReference>
<evidence type="ECO:0000256" key="4">
    <source>
        <dbReference type="ARBA" id="ARBA00022490"/>
    </source>
</evidence>
<sequence length="459" mass="52508">MFYIYNTKTHSKELLKPANDNEISMYVCGPTVYNYIHIGNARSLVCFDAIYRLLKYLYKKVIYVRNITNVDDKILKRSLSSNMPPSQIADIFTAAFHRDVKSLHCLEPAHEPKVSDHMDDIILMIQKLLDNKHAYISNKHVYFDITTYNDYGSLSGKKIKDLIAGSRVEVSSDKKNAGDFVLWKPTKSFENLSWNSPWGFGRPGWHIECSAMSMHFLGGSFDIHGGGVDLLFPHHENEMAQTICSSKNSSSAHYWMHNGFVSFLGDKMSKSIGNVITVKDLLDDKIDGEVIRYALLSTQYRKRLDWTNGLLSMAENELNRLYGALNGLSINHKVKPDNNFIECLCDDLNTPKAFGILHALTVKINKSQESEKQLLQNILYQNGKLLGLFNKNYNEWFYVSHDEKIEELIAKRNEAKNNKNYSLSDQIRNELEQMGIKILDHADGTSTWRKTGKVNKTLN</sequence>
<dbReference type="SMART" id="SM00840">
    <property type="entry name" value="DALR_2"/>
    <property type="match status" value="1"/>
</dbReference>
<evidence type="ECO:0000256" key="8">
    <source>
        <dbReference type="ARBA" id="ARBA00022833"/>
    </source>
</evidence>
<dbReference type="InterPro" id="IPR024909">
    <property type="entry name" value="Cys-tRNA/MSH_ligase"/>
</dbReference>
<evidence type="ECO:0000256" key="3">
    <source>
        <dbReference type="ARBA" id="ARBA00011245"/>
    </source>
</evidence>
<dbReference type="InterPro" id="IPR015803">
    <property type="entry name" value="Cys-tRNA-ligase"/>
</dbReference>
<dbReference type="CDD" id="cd00672">
    <property type="entry name" value="CysRS_core"/>
    <property type="match status" value="1"/>
</dbReference>
<comment type="similarity">
    <text evidence="2 12">Belongs to the class-I aminoacyl-tRNA synthetase family.</text>
</comment>
<comment type="subunit">
    <text evidence="3 12">Monomer.</text>
</comment>
<dbReference type="Gene3D" id="3.40.50.620">
    <property type="entry name" value="HUPs"/>
    <property type="match status" value="1"/>
</dbReference>
<dbReference type="PRINTS" id="PR00983">
    <property type="entry name" value="TRNASYNTHCYS"/>
</dbReference>
<feature type="domain" description="Cysteinyl-tRNA synthetase class Ia DALR" evidence="13">
    <location>
        <begin position="339"/>
        <end position="397"/>
    </location>
</feature>
<dbReference type="SUPFAM" id="SSF52374">
    <property type="entry name" value="Nucleotidylyl transferase"/>
    <property type="match status" value="1"/>
</dbReference>
<dbReference type="GO" id="GO:0004817">
    <property type="term" value="F:cysteine-tRNA ligase activity"/>
    <property type="evidence" value="ECO:0007669"/>
    <property type="project" value="UniProtKB-EC"/>
</dbReference>
<keyword evidence="4 12" id="KW-0963">Cytoplasm</keyword>
<reference evidence="14 15" key="1">
    <citation type="submission" date="2024-01" db="EMBL/GenBank/DDBJ databases">
        <authorList>
            <person name="Kunselman E."/>
        </authorList>
    </citation>
    <scope>NUCLEOTIDE SEQUENCE [LARGE SCALE GENOMIC DNA]</scope>
    <source>
        <strain evidence="14">2 abalone samples</strain>
    </source>
</reference>
<keyword evidence="10 12" id="KW-0648">Protein biosynthesis</keyword>
<evidence type="ECO:0000256" key="9">
    <source>
        <dbReference type="ARBA" id="ARBA00022840"/>
    </source>
</evidence>
<keyword evidence="9 12" id="KW-0067">ATP-binding</keyword>
<keyword evidence="7 12" id="KW-0547">Nucleotide-binding</keyword>
<evidence type="ECO:0000256" key="1">
    <source>
        <dbReference type="ARBA" id="ARBA00004496"/>
    </source>
</evidence>
<dbReference type="InterPro" id="IPR032678">
    <property type="entry name" value="tRNA-synt_1_cat_dom"/>
</dbReference>
<dbReference type="PANTHER" id="PTHR10890:SF3">
    <property type="entry name" value="CYSTEINE--TRNA LIGASE, CYTOPLASMIC"/>
    <property type="match status" value="1"/>
</dbReference>
<feature type="binding site" evidence="12">
    <location>
        <position position="270"/>
    </location>
    <ligand>
        <name>ATP</name>
        <dbReference type="ChEBI" id="CHEBI:30616"/>
    </ligand>
</feature>
<evidence type="ECO:0000256" key="12">
    <source>
        <dbReference type="HAMAP-Rule" id="MF_00041"/>
    </source>
</evidence>
<evidence type="ECO:0000256" key="7">
    <source>
        <dbReference type="ARBA" id="ARBA00022741"/>
    </source>
</evidence>
<accession>A0ABP0ETL6</accession>
<evidence type="ECO:0000313" key="15">
    <source>
        <dbReference type="Proteomes" id="UP001314181"/>
    </source>
</evidence>